<keyword evidence="3" id="KW-0560">Oxidoreductase</keyword>
<dbReference type="InterPro" id="IPR050924">
    <property type="entry name" value="Peroxiredoxin_BCP/PrxQ"/>
</dbReference>
<comment type="caution">
    <text evidence="8">The sequence shown here is derived from an EMBL/GenBank/DDBJ whole genome shotgun (WGS) entry which is preliminary data.</text>
</comment>
<dbReference type="GO" id="GO:0034599">
    <property type="term" value="P:cellular response to oxidative stress"/>
    <property type="evidence" value="ECO:0007669"/>
    <property type="project" value="TreeGrafter"/>
</dbReference>
<keyword evidence="9" id="KW-1185">Reference proteome</keyword>
<protein>
    <submittedName>
        <fullName evidence="8">AhpC-TSA-domain-containing protein</fullName>
    </submittedName>
</protein>
<evidence type="ECO:0000256" key="5">
    <source>
        <dbReference type="ARBA" id="ARBA00023284"/>
    </source>
</evidence>
<evidence type="ECO:0000256" key="1">
    <source>
        <dbReference type="ARBA" id="ARBA00022559"/>
    </source>
</evidence>
<proteinExistence type="predicted"/>
<evidence type="ECO:0000259" key="7">
    <source>
        <dbReference type="Pfam" id="PF00578"/>
    </source>
</evidence>
<dbReference type="OrthoDB" id="338622at2759"/>
<evidence type="ECO:0000256" key="2">
    <source>
        <dbReference type="ARBA" id="ARBA00022862"/>
    </source>
</evidence>
<evidence type="ECO:0000256" key="6">
    <source>
        <dbReference type="SAM" id="MobiDB-lite"/>
    </source>
</evidence>
<keyword evidence="5" id="KW-0676">Redox-active center</keyword>
<dbReference type="Proteomes" id="UP000799441">
    <property type="component" value="Unassembled WGS sequence"/>
</dbReference>
<dbReference type="InterPro" id="IPR000866">
    <property type="entry name" value="AhpC/TSA"/>
</dbReference>
<dbReference type="Gene3D" id="3.40.30.10">
    <property type="entry name" value="Glutaredoxin"/>
    <property type="match status" value="1"/>
</dbReference>
<dbReference type="SUPFAM" id="SSF52833">
    <property type="entry name" value="Thioredoxin-like"/>
    <property type="match status" value="1"/>
</dbReference>
<dbReference type="EMBL" id="MU003782">
    <property type="protein sequence ID" value="KAF2722414.1"/>
    <property type="molecule type" value="Genomic_DNA"/>
</dbReference>
<evidence type="ECO:0000256" key="4">
    <source>
        <dbReference type="ARBA" id="ARBA00023157"/>
    </source>
</evidence>
<reference evidence="8" key="1">
    <citation type="journal article" date="2020" name="Stud. Mycol.">
        <title>101 Dothideomycetes genomes: a test case for predicting lifestyles and emergence of pathogens.</title>
        <authorList>
            <person name="Haridas S."/>
            <person name="Albert R."/>
            <person name="Binder M."/>
            <person name="Bloem J."/>
            <person name="Labutti K."/>
            <person name="Salamov A."/>
            <person name="Andreopoulos B."/>
            <person name="Baker S."/>
            <person name="Barry K."/>
            <person name="Bills G."/>
            <person name="Bluhm B."/>
            <person name="Cannon C."/>
            <person name="Castanera R."/>
            <person name="Culley D."/>
            <person name="Daum C."/>
            <person name="Ezra D."/>
            <person name="Gonzalez J."/>
            <person name="Henrissat B."/>
            <person name="Kuo A."/>
            <person name="Liang C."/>
            <person name="Lipzen A."/>
            <person name="Lutzoni F."/>
            <person name="Magnuson J."/>
            <person name="Mondo S."/>
            <person name="Nolan M."/>
            <person name="Ohm R."/>
            <person name="Pangilinan J."/>
            <person name="Park H.-J."/>
            <person name="Ramirez L."/>
            <person name="Alfaro M."/>
            <person name="Sun H."/>
            <person name="Tritt A."/>
            <person name="Yoshinaga Y."/>
            <person name="Zwiers L.-H."/>
            <person name="Turgeon B."/>
            <person name="Goodwin S."/>
            <person name="Spatafora J."/>
            <person name="Crous P."/>
            <person name="Grigoriev I."/>
        </authorList>
    </citation>
    <scope>NUCLEOTIDE SEQUENCE</scope>
    <source>
        <strain evidence="8">CBS 116435</strain>
    </source>
</reference>
<dbReference type="AlphaFoldDB" id="A0A9P4UQ41"/>
<dbReference type="PANTHER" id="PTHR42801:SF23">
    <property type="entry name" value="PEROXIREDOXIN DOT5"/>
    <property type="match status" value="1"/>
</dbReference>
<keyword evidence="4" id="KW-1015">Disulfide bond</keyword>
<feature type="region of interest" description="Disordered" evidence="6">
    <location>
        <begin position="99"/>
        <end position="128"/>
    </location>
</feature>
<dbReference type="GO" id="GO:0008379">
    <property type="term" value="F:thioredoxin peroxidase activity"/>
    <property type="evidence" value="ECO:0007669"/>
    <property type="project" value="TreeGrafter"/>
</dbReference>
<name>A0A9P4UQ41_9PEZI</name>
<feature type="domain" description="Alkyl hydroperoxide reductase subunit C/ Thiol specific antioxidant" evidence="7">
    <location>
        <begin position="2"/>
        <end position="75"/>
    </location>
</feature>
<keyword evidence="1" id="KW-0575">Peroxidase</keyword>
<gene>
    <name evidence="8" type="ORF">K431DRAFT_283848</name>
</gene>
<evidence type="ECO:0000256" key="3">
    <source>
        <dbReference type="ARBA" id="ARBA00023002"/>
    </source>
</evidence>
<evidence type="ECO:0000313" key="9">
    <source>
        <dbReference type="Proteomes" id="UP000799441"/>
    </source>
</evidence>
<dbReference type="PANTHER" id="PTHR42801">
    <property type="entry name" value="THIOREDOXIN-DEPENDENT PEROXIDE REDUCTASE"/>
    <property type="match status" value="1"/>
</dbReference>
<evidence type="ECO:0000313" key="8">
    <source>
        <dbReference type="EMBL" id="KAF2722414.1"/>
    </source>
</evidence>
<dbReference type="InterPro" id="IPR036249">
    <property type="entry name" value="Thioredoxin-like_sf"/>
</dbReference>
<dbReference type="GO" id="GO:0045454">
    <property type="term" value="P:cell redox homeostasis"/>
    <property type="evidence" value="ECO:0007669"/>
    <property type="project" value="TreeGrafter"/>
</dbReference>
<organism evidence="8 9">
    <name type="scientific">Polychaeton citri CBS 116435</name>
    <dbReference type="NCBI Taxonomy" id="1314669"/>
    <lineage>
        <taxon>Eukaryota</taxon>
        <taxon>Fungi</taxon>
        <taxon>Dikarya</taxon>
        <taxon>Ascomycota</taxon>
        <taxon>Pezizomycotina</taxon>
        <taxon>Dothideomycetes</taxon>
        <taxon>Dothideomycetidae</taxon>
        <taxon>Capnodiales</taxon>
        <taxon>Capnodiaceae</taxon>
        <taxon>Polychaeton</taxon>
    </lineage>
</organism>
<accession>A0A9P4UQ41</accession>
<dbReference type="Pfam" id="PF00578">
    <property type="entry name" value="AhpC-TSA"/>
    <property type="match status" value="1"/>
</dbReference>
<dbReference type="GO" id="GO:0005737">
    <property type="term" value="C:cytoplasm"/>
    <property type="evidence" value="ECO:0007669"/>
    <property type="project" value="TreeGrafter"/>
</dbReference>
<keyword evidence="2" id="KW-0049">Antioxidant</keyword>
<sequence length="147" mass="15171">MFRDSYKPLTATGLDIYGLSTDSPKANTTFKTKQNLPYPLLCDPAATLIQAIGLKKAPKGTQRGVFVVTKEGKVLAAEPGGPAATVEVVKKIVGETSGQAEGGAIEKVGERADAAEGDEAEDKKVADTAAEVADVAKEIDGTPKPSA</sequence>